<feature type="domain" description="SRCR" evidence="10">
    <location>
        <begin position="93"/>
        <end position="145"/>
    </location>
</feature>
<keyword evidence="11" id="KW-1185">Reference proteome</keyword>
<protein>
    <submittedName>
        <fullName evidence="12">Transmembrane protease serine 5</fullName>
    </submittedName>
</protein>
<evidence type="ECO:0000313" key="11">
    <source>
        <dbReference type="Proteomes" id="UP001652642"/>
    </source>
</evidence>
<gene>
    <name evidence="12" type="primary">TMPRSS5</name>
</gene>
<dbReference type="GO" id="GO:0008233">
    <property type="term" value="F:peptidase activity"/>
    <property type="evidence" value="ECO:0007669"/>
    <property type="project" value="UniProtKB-KW"/>
</dbReference>
<dbReference type="PANTHER" id="PTHR24252:SF27">
    <property type="entry name" value="TRANSMEMBRANE PROTEASE SERINE 3-LIKE"/>
    <property type="match status" value="1"/>
</dbReference>
<comment type="caution">
    <text evidence="7">Lacks conserved residue(s) required for the propagation of feature annotation.</text>
</comment>
<dbReference type="InterPro" id="IPR001314">
    <property type="entry name" value="Peptidase_S1A"/>
</dbReference>
<dbReference type="SUPFAM" id="SSF50494">
    <property type="entry name" value="Trypsin-like serine proteases"/>
    <property type="match status" value="1"/>
</dbReference>
<keyword evidence="4" id="KW-0720">Serine protease</keyword>
<evidence type="ECO:0000259" key="9">
    <source>
        <dbReference type="PROSITE" id="PS50240"/>
    </source>
</evidence>
<dbReference type="SMART" id="SM00202">
    <property type="entry name" value="SR"/>
    <property type="match status" value="1"/>
</dbReference>
<dbReference type="SUPFAM" id="SSF56487">
    <property type="entry name" value="SRCR-like"/>
    <property type="match status" value="1"/>
</dbReference>
<dbReference type="Pfam" id="PF00089">
    <property type="entry name" value="Trypsin"/>
    <property type="match status" value="1"/>
</dbReference>
<dbReference type="PANTHER" id="PTHR24252">
    <property type="entry name" value="ACROSIN-RELATED"/>
    <property type="match status" value="1"/>
</dbReference>
<dbReference type="InterPro" id="IPR001190">
    <property type="entry name" value="SRCR"/>
</dbReference>
<dbReference type="GeneID" id="140701874"/>
<evidence type="ECO:0000256" key="2">
    <source>
        <dbReference type="ARBA" id="ARBA00022670"/>
    </source>
</evidence>
<dbReference type="CDD" id="cd00190">
    <property type="entry name" value="Tryp_SPc"/>
    <property type="match status" value="1"/>
</dbReference>
<keyword evidence="8" id="KW-0472">Membrane</keyword>
<dbReference type="GO" id="GO:0006508">
    <property type="term" value="P:proteolysis"/>
    <property type="evidence" value="ECO:0007669"/>
    <property type="project" value="UniProtKB-KW"/>
</dbReference>
<evidence type="ECO:0000256" key="4">
    <source>
        <dbReference type="ARBA" id="ARBA00022825"/>
    </source>
</evidence>
<accession>A0ABM5EPT7</accession>
<reference evidence="12" key="1">
    <citation type="submission" date="2025-08" db="UniProtKB">
        <authorList>
            <consortium name="RefSeq"/>
        </authorList>
    </citation>
    <scope>IDENTIFICATION</scope>
</reference>
<comment type="similarity">
    <text evidence="1">Belongs to the peptidase S1 family. Snake venom subfamily.</text>
</comment>
<sequence length="447" mass="49306">MWMDNGDNDTGPLLEANTCTVCRCLLLLGTVGLLTGTSIGVWSLVKQLLKPLHHRESVPLQDPGTHLTGCQAVVEGEGDQEASFGNTSNKRGLEQVNKPVLSVFFRVNRSTFLVEVQAEGQADWLLLCHENWDSSLGMRICRQLGHVRLTHHKGVNLTDVTVSSRQEYALLPPSWKGDAAGKWQVRSSCPSGRIVALKCSECGAAYSKAAETTGGKETRLRRWPWQVTLYLNAQPVCAGTLVSHKWIVTTAHCVDCQLQLSGWVALVEPKDDEGQRRVAVEKVVPHPNYDREHHDYDIAMLKLKEPLAFSETVQAVCLPLSHQDLPNGSTCWISGQDYQRPENATSSSAETPTAVSVSLITSKNCNTSCMHAGKITPRMLCAHYVDRNTSTCKAERGVPLVCQQADVPRLVGIGSRERGCKPPRLPGVYTKVVEFLDWIHHVMEEKG</sequence>
<keyword evidence="3" id="KW-0378">Hydrolase</keyword>
<evidence type="ECO:0000256" key="7">
    <source>
        <dbReference type="PROSITE-ProRule" id="PRU00196"/>
    </source>
</evidence>
<evidence type="ECO:0000256" key="8">
    <source>
        <dbReference type="SAM" id="Phobius"/>
    </source>
</evidence>
<dbReference type="SMART" id="SM00020">
    <property type="entry name" value="Tryp_SPc"/>
    <property type="match status" value="1"/>
</dbReference>
<evidence type="ECO:0000313" key="12">
    <source>
        <dbReference type="RefSeq" id="XP_072835164.1"/>
    </source>
</evidence>
<evidence type="ECO:0000256" key="6">
    <source>
        <dbReference type="ARBA" id="ARBA00023180"/>
    </source>
</evidence>
<dbReference type="InterPro" id="IPR009003">
    <property type="entry name" value="Peptidase_S1_PA"/>
</dbReference>
<keyword evidence="6" id="KW-0325">Glycoprotein</keyword>
<feature type="transmembrane region" description="Helical" evidence="8">
    <location>
        <begin position="20"/>
        <end position="45"/>
    </location>
</feature>
<feature type="domain" description="Peptidase S1" evidence="9">
    <location>
        <begin position="212"/>
        <end position="444"/>
    </location>
</feature>
<dbReference type="InterPro" id="IPR036772">
    <property type="entry name" value="SRCR-like_dom_sf"/>
</dbReference>
<dbReference type="RefSeq" id="XP_072835164.1">
    <property type="nucleotide sequence ID" value="XM_072979063.1"/>
</dbReference>
<dbReference type="Gene3D" id="3.10.250.10">
    <property type="entry name" value="SRCR-like domain"/>
    <property type="match status" value="1"/>
</dbReference>
<dbReference type="InterPro" id="IPR001254">
    <property type="entry name" value="Trypsin_dom"/>
</dbReference>
<dbReference type="PROSITE" id="PS50287">
    <property type="entry name" value="SRCR_2"/>
    <property type="match status" value="1"/>
</dbReference>
<dbReference type="Proteomes" id="UP001652642">
    <property type="component" value="Chromosome 8"/>
</dbReference>
<proteinExistence type="inferred from homology"/>
<dbReference type="Pfam" id="PF15494">
    <property type="entry name" value="SRCR_2"/>
    <property type="match status" value="1"/>
</dbReference>
<keyword evidence="2 12" id="KW-0645">Protease</keyword>
<keyword evidence="8" id="KW-1133">Transmembrane helix</keyword>
<evidence type="ECO:0000259" key="10">
    <source>
        <dbReference type="PROSITE" id="PS50287"/>
    </source>
</evidence>
<dbReference type="Gene3D" id="2.40.10.10">
    <property type="entry name" value="Trypsin-like serine proteases"/>
    <property type="match status" value="1"/>
</dbReference>
<dbReference type="PRINTS" id="PR00722">
    <property type="entry name" value="CHYMOTRYPSIN"/>
</dbReference>
<organism evidence="11 12">
    <name type="scientific">Pogona vitticeps</name>
    <name type="common">central bearded dragon</name>
    <dbReference type="NCBI Taxonomy" id="103695"/>
    <lineage>
        <taxon>Eukaryota</taxon>
        <taxon>Metazoa</taxon>
        <taxon>Chordata</taxon>
        <taxon>Craniata</taxon>
        <taxon>Vertebrata</taxon>
        <taxon>Euteleostomi</taxon>
        <taxon>Lepidosauria</taxon>
        <taxon>Squamata</taxon>
        <taxon>Bifurcata</taxon>
        <taxon>Unidentata</taxon>
        <taxon>Episquamata</taxon>
        <taxon>Toxicofera</taxon>
        <taxon>Iguania</taxon>
        <taxon>Acrodonta</taxon>
        <taxon>Agamidae</taxon>
        <taxon>Amphibolurinae</taxon>
        <taxon>Pogona</taxon>
    </lineage>
</organism>
<keyword evidence="5" id="KW-1015">Disulfide bond</keyword>
<evidence type="ECO:0000256" key="3">
    <source>
        <dbReference type="ARBA" id="ARBA00022801"/>
    </source>
</evidence>
<dbReference type="PROSITE" id="PS50240">
    <property type="entry name" value="TRYPSIN_DOM"/>
    <property type="match status" value="1"/>
</dbReference>
<name>A0ABM5EPT7_9SAUR</name>
<evidence type="ECO:0000256" key="5">
    <source>
        <dbReference type="ARBA" id="ARBA00023157"/>
    </source>
</evidence>
<evidence type="ECO:0000256" key="1">
    <source>
        <dbReference type="ARBA" id="ARBA00009228"/>
    </source>
</evidence>
<keyword evidence="8 12" id="KW-0812">Transmembrane</keyword>
<dbReference type="InterPro" id="IPR043504">
    <property type="entry name" value="Peptidase_S1_PA_chymotrypsin"/>
</dbReference>